<keyword evidence="1" id="KW-0812">Transmembrane</keyword>
<keyword evidence="1" id="KW-1133">Transmembrane helix</keyword>
<dbReference type="Proteomes" id="UP000474640">
    <property type="component" value="Unassembled WGS sequence"/>
</dbReference>
<sequence>MAWWGVTKNYISDLALRKVHSDEDQSDCCCMDDCPERDAWWTKEGREKRKSHSTQEEKTSQLACCSNFMPVSLFHQAIFQNCLGPVSVHPPPRCMLLVPGPWHGVSSFPFSFFLSFFFLFASFVRVVQS</sequence>
<dbReference type="AlphaFoldDB" id="A0A7C8VUA2"/>
<organism evidence="2 3">
    <name type="scientific">Orbilia oligospora</name>
    <name type="common">Nematode-trapping fungus</name>
    <name type="synonym">Arthrobotrys oligospora</name>
    <dbReference type="NCBI Taxonomy" id="2813651"/>
    <lineage>
        <taxon>Eukaryota</taxon>
        <taxon>Fungi</taxon>
        <taxon>Dikarya</taxon>
        <taxon>Ascomycota</taxon>
        <taxon>Pezizomycotina</taxon>
        <taxon>Orbiliomycetes</taxon>
        <taxon>Orbiliales</taxon>
        <taxon>Orbiliaceae</taxon>
        <taxon>Orbilia</taxon>
    </lineage>
</organism>
<comment type="caution">
    <text evidence="2">The sequence shown here is derived from an EMBL/GenBank/DDBJ whole genome shotgun (WGS) entry which is preliminary data.</text>
</comment>
<keyword evidence="1" id="KW-0472">Membrane</keyword>
<accession>A0A7C8VUA2</accession>
<evidence type="ECO:0000313" key="3">
    <source>
        <dbReference type="Proteomes" id="UP000474640"/>
    </source>
</evidence>
<reference evidence="2 3" key="1">
    <citation type="submission" date="2020-01" db="EMBL/GenBank/DDBJ databases">
        <authorList>
            <person name="Palmer J.M."/>
        </authorList>
    </citation>
    <scope>NUCLEOTIDE SEQUENCE [LARGE SCALE GENOMIC DNA]</scope>
    <source>
        <strain evidence="2 3">TWF970</strain>
    </source>
</reference>
<feature type="transmembrane region" description="Helical" evidence="1">
    <location>
        <begin position="108"/>
        <end position="127"/>
    </location>
</feature>
<evidence type="ECO:0000313" key="2">
    <source>
        <dbReference type="EMBL" id="KAF3284787.1"/>
    </source>
</evidence>
<protein>
    <submittedName>
        <fullName evidence="2">Uncharacterized protein</fullName>
    </submittedName>
</protein>
<proteinExistence type="predicted"/>
<gene>
    <name evidence="2" type="ORF">TWF970_011068</name>
</gene>
<name>A0A7C8VUA2_ORBOL</name>
<evidence type="ECO:0000256" key="1">
    <source>
        <dbReference type="SAM" id="Phobius"/>
    </source>
</evidence>
<dbReference type="EMBL" id="JAABOJ010000008">
    <property type="protein sequence ID" value="KAF3284787.1"/>
    <property type="molecule type" value="Genomic_DNA"/>
</dbReference>